<evidence type="ECO:0000259" key="2">
    <source>
        <dbReference type="PROSITE" id="PS00028"/>
    </source>
</evidence>
<dbReference type="PANTHER" id="PTHR35391:SF3">
    <property type="entry name" value="FINGER DOMAIN PROTEIN, PUTATIVE (AFU_ORTHOLOGUE AFUA_8G04300)-RELATED"/>
    <property type="match status" value="1"/>
</dbReference>
<feature type="region of interest" description="Disordered" evidence="1">
    <location>
        <begin position="471"/>
        <end position="515"/>
    </location>
</feature>
<feature type="region of interest" description="Disordered" evidence="1">
    <location>
        <begin position="228"/>
        <end position="275"/>
    </location>
</feature>
<dbReference type="EMBL" id="JAUDZG010000001">
    <property type="protein sequence ID" value="KAK3310084.1"/>
    <property type="molecule type" value="Genomic_DNA"/>
</dbReference>
<evidence type="ECO:0000313" key="4">
    <source>
        <dbReference type="Proteomes" id="UP001273166"/>
    </source>
</evidence>
<feature type="non-terminal residue" evidence="3">
    <location>
        <position position="1148"/>
    </location>
</feature>
<evidence type="ECO:0000256" key="1">
    <source>
        <dbReference type="SAM" id="MobiDB-lite"/>
    </source>
</evidence>
<keyword evidence="4" id="KW-1185">Reference proteome</keyword>
<feature type="compositionally biased region" description="Acidic residues" evidence="1">
    <location>
        <begin position="602"/>
        <end position="616"/>
    </location>
</feature>
<feature type="compositionally biased region" description="Low complexity" evidence="1">
    <location>
        <begin position="37"/>
        <end position="57"/>
    </location>
</feature>
<feature type="compositionally biased region" description="Polar residues" evidence="1">
    <location>
        <begin position="194"/>
        <end position="203"/>
    </location>
</feature>
<feature type="region of interest" description="Disordered" evidence="1">
    <location>
        <begin position="1"/>
        <end position="64"/>
    </location>
</feature>
<dbReference type="AlphaFoldDB" id="A0AAJ0M5X0"/>
<name>A0AAJ0M5X0_9PEZI</name>
<organism evidence="3 4">
    <name type="scientific">Chaetomium strumarium</name>
    <dbReference type="NCBI Taxonomy" id="1170767"/>
    <lineage>
        <taxon>Eukaryota</taxon>
        <taxon>Fungi</taxon>
        <taxon>Dikarya</taxon>
        <taxon>Ascomycota</taxon>
        <taxon>Pezizomycotina</taxon>
        <taxon>Sordariomycetes</taxon>
        <taxon>Sordariomycetidae</taxon>
        <taxon>Sordariales</taxon>
        <taxon>Chaetomiaceae</taxon>
        <taxon>Chaetomium</taxon>
    </lineage>
</organism>
<dbReference type="InterPro" id="IPR013087">
    <property type="entry name" value="Znf_C2H2_type"/>
</dbReference>
<evidence type="ECO:0000313" key="3">
    <source>
        <dbReference type="EMBL" id="KAK3310084.1"/>
    </source>
</evidence>
<accession>A0AAJ0M5X0</accession>
<dbReference type="SMART" id="SM00355">
    <property type="entry name" value="ZnF_C2H2"/>
    <property type="match status" value="3"/>
</dbReference>
<dbReference type="Pfam" id="PF26082">
    <property type="entry name" value="zf-C2H2_AcuF"/>
    <property type="match status" value="1"/>
</dbReference>
<dbReference type="InterPro" id="IPR058925">
    <property type="entry name" value="zf-C2H2_AcuF"/>
</dbReference>
<gene>
    <name evidence="3" type="ORF">B0T15DRAFT_406904</name>
</gene>
<feature type="region of interest" description="Disordered" evidence="1">
    <location>
        <begin position="177"/>
        <end position="216"/>
    </location>
</feature>
<feature type="region of interest" description="Disordered" evidence="1">
    <location>
        <begin position="545"/>
        <end position="616"/>
    </location>
</feature>
<feature type="region of interest" description="Disordered" evidence="1">
    <location>
        <begin position="130"/>
        <end position="156"/>
    </location>
</feature>
<feature type="region of interest" description="Disordered" evidence="1">
    <location>
        <begin position="288"/>
        <end position="357"/>
    </location>
</feature>
<protein>
    <recommendedName>
        <fullName evidence="2">C2H2-type domain-containing protein</fullName>
    </recommendedName>
</protein>
<feature type="domain" description="C2H2-type" evidence="2">
    <location>
        <begin position="816"/>
        <end position="839"/>
    </location>
</feature>
<proteinExistence type="predicted"/>
<dbReference type="PROSITE" id="PS00028">
    <property type="entry name" value="ZINC_FINGER_C2H2_1"/>
    <property type="match status" value="2"/>
</dbReference>
<reference evidence="3" key="1">
    <citation type="journal article" date="2023" name="Mol. Phylogenet. Evol.">
        <title>Genome-scale phylogeny and comparative genomics of the fungal order Sordariales.</title>
        <authorList>
            <person name="Hensen N."/>
            <person name="Bonometti L."/>
            <person name="Westerberg I."/>
            <person name="Brannstrom I.O."/>
            <person name="Guillou S."/>
            <person name="Cros-Aarteil S."/>
            <person name="Calhoun S."/>
            <person name="Haridas S."/>
            <person name="Kuo A."/>
            <person name="Mondo S."/>
            <person name="Pangilinan J."/>
            <person name="Riley R."/>
            <person name="LaButti K."/>
            <person name="Andreopoulos B."/>
            <person name="Lipzen A."/>
            <person name="Chen C."/>
            <person name="Yan M."/>
            <person name="Daum C."/>
            <person name="Ng V."/>
            <person name="Clum A."/>
            <person name="Steindorff A."/>
            <person name="Ohm R.A."/>
            <person name="Martin F."/>
            <person name="Silar P."/>
            <person name="Natvig D.O."/>
            <person name="Lalanne C."/>
            <person name="Gautier V."/>
            <person name="Ament-Velasquez S.L."/>
            <person name="Kruys A."/>
            <person name="Hutchinson M.I."/>
            <person name="Powell A.J."/>
            <person name="Barry K."/>
            <person name="Miller A.N."/>
            <person name="Grigoriev I.V."/>
            <person name="Debuchy R."/>
            <person name="Gladieux P."/>
            <person name="Hiltunen Thoren M."/>
            <person name="Johannesson H."/>
        </authorList>
    </citation>
    <scope>NUCLEOTIDE SEQUENCE</scope>
    <source>
        <strain evidence="3">CBS 333.67</strain>
    </source>
</reference>
<dbReference type="Proteomes" id="UP001273166">
    <property type="component" value="Unassembled WGS sequence"/>
</dbReference>
<dbReference type="PANTHER" id="PTHR35391">
    <property type="entry name" value="C2H2-TYPE DOMAIN-CONTAINING PROTEIN-RELATED"/>
    <property type="match status" value="1"/>
</dbReference>
<feature type="region of interest" description="Disordered" evidence="1">
    <location>
        <begin position="1118"/>
        <end position="1148"/>
    </location>
</feature>
<feature type="region of interest" description="Disordered" evidence="1">
    <location>
        <begin position="951"/>
        <end position="970"/>
    </location>
</feature>
<feature type="domain" description="C2H2-type" evidence="2">
    <location>
        <begin position="881"/>
        <end position="901"/>
    </location>
</feature>
<comment type="caution">
    <text evidence="3">The sequence shown here is derived from an EMBL/GenBank/DDBJ whole genome shotgun (WGS) entry which is preliminary data.</text>
</comment>
<dbReference type="GeneID" id="87884147"/>
<dbReference type="RefSeq" id="XP_062725864.1">
    <property type="nucleotide sequence ID" value="XM_062865318.1"/>
</dbReference>
<sequence length="1148" mass="124947">MSSTYTFYPSGTTGTTPEQPRSPPAHNAQHHTDRGYLSPFSPQSSSNSASPALNTSTPAESVSALSLHYQSSEYSEGDDPFCGVDFSSSLEHASPSFLGDGILPVDLNEPLVDKPSVHVGPSMTQRVHRHLPLSPDKTPSLPGGSPNGQRGEEEATGAVFPDLASTSVAPHELLLTGNSSPAAMSTHAGGTHWTPRTSDSIGSSDDGMASPGTMQSPLVTVSHWDRDDVGRSNAANSEQSLERDGQSFSASRDNTGRWVPDQVTGQRGLGPLVRPTAQVDSINDIAAQRKLSERNREVNDWLERSAPPSPTNRGAEEQPAEPPNDGDDNIPRRAISLGNRTENKPVPGQTYYIETGGELTSEDLELMRQGRNWDDAPITLSISQPNAIAYQPESSQAAIDRWNQMCRDTDSVVSRAATWGTRRLSLPSILDTEVQTAGNLLKKLSLSRRDIRRPSILEGLRGLVRKPSINSSKRARAEADDANLLHTELPAERKETQPQAKLAPPSPKPAWPRKQSVPSINTAFVDVGSRVASIGAVHARTGSISATPITSPRSPMGRSLSVKKPLSRLRSKSETTSSIADLWKKSGGPPVSNLGKTNVDVPEADDDEDEEDDLDEDVDLKGETDKVIDDITPNFAGFQQHVLKLNPQLATTNSYLVDRIAHQQCVRYKNLLSLRVRHLQSIAAKNCSSGSMCIALGGSAIPSSKGDARGLDPLSATYEGSDGDVTPLEGAVNQDSFPQDIPMPPTASLPAEFECQLCFTAKKFQKPSDWTKHVHEDIQPFTCTWERCKEHKMFKRKADWVRHENEGHRHLEWWTCDVDDCRHKCFRRDNFLQHLVREHKFAEPKVKTKAAIKRAGNVDPTWAKVEACHKETMELPQNEPCRFCGKTFPSWKKLTVHLAKHMEHISLPILKLVARKELDEDTIISPVQEPPPRSFPPVFPTNVKAEQLPFGHSPAMSHGPISRQPSPMAYPPTAHHAQPLGMYPIAPPPQGYPMSLYSANFDDLSHGMAQAAQIDMSPMTHHGFQGLNTPHSHAAPAAFPTTLPTTTSAAGAYMSAPHQTSGYMSMASPSDLEPFPPLGNMDALGLGLALQPNPTGSSTGVAAGQHHMAYSMGLPVVEQQQQQQQHFSPQGSVSPYGHSPNMPQAGFY</sequence>
<reference evidence="3" key="2">
    <citation type="submission" date="2023-06" db="EMBL/GenBank/DDBJ databases">
        <authorList>
            <consortium name="Lawrence Berkeley National Laboratory"/>
            <person name="Mondo S.J."/>
            <person name="Hensen N."/>
            <person name="Bonometti L."/>
            <person name="Westerberg I."/>
            <person name="Brannstrom I.O."/>
            <person name="Guillou S."/>
            <person name="Cros-Aarteil S."/>
            <person name="Calhoun S."/>
            <person name="Haridas S."/>
            <person name="Kuo A."/>
            <person name="Pangilinan J."/>
            <person name="Riley R."/>
            <person name="Labutti K."/>
            <person name="Andreopoulos B."/>
            <person name="Lipzen A."/>
            <person name="Chen C."/>
            <person name="Yanf M."/>
            <person name="Daum C."/>
            <person name="Ng V."/>
            <person name="Clum A."/>
            <person name="Steindorff A."/>
            <person name="Ohm R."/>
            <person name="Martin F."/>
            <person name="Silar P."/>
            <person name="Natvig D."/>
            <person name="Lalanne C."/>
            <person name="Gautier V."/>
            <person name="Ament-Velasquez S.L."/>
            <person name="Kruys A."/>
            <person name="Hutchinson M.I."/>
            <person name="Powell A.J."/>
            <person name="Barry K."/>
            <person name="Miller A.N."/>
            <person name="Grigoriev I.V."/>
            <person name="Debuchy R."/>
            <person name="Gladieux P."/>
            <person name="Thoren M.H."/>
            <person name="Johannesson H."/>
        </authorList>
    </citation>
    <scope>NUCLEOTIDE SEQUENCE</scope>
    <source>
        <strain evidence="3">CBS 333.67</strain>
    </source>
</reference>
<feature type="compositionally biased region" description="Polar residues" evidence="1">
    <location>
        <begin position="1"/>
        <end position="19"/>
    </location>
</feature>
<feature type="compositionally biased region" description="Basic and acidic residues" evidence="1">
    <location>
        <begin position="290"/>
        <end position="303"/>
    </location>
</feature>